<evidence type="ECO:0000256" key="2">
    <source>
        <dbReference type="PROSITE-ProRule" id="PRU00169"/>
    </source>
</evidence>
<dbReference type="PANTHER" id="PTHR44591">
    <property type="entry name" value="STRESS RESPONSE REGULATOR PROTEIN 1"/>
    <property type="match status" value="1"/>
</dbReference>
<keyword evidence="5" id="KW-1185">Reference proteome</keyword>
<comment type="caution">
    <text evidence="4">The sequence shown here is derived from an EMBL/GenBank/DDBJ whole genome shotgun (WGS) entry which is preliminary data.</text>
</comment>
<feature type="domain" description="Response regulatory" evidence="3">
    <location>
        <begin position="5"/>
        <end position="121"/>
    </location>
</feature>
<evidence type="ECO:0000313" key="5">
    <source>
        <dbReference type="Proteomes" id="UP000582837"/>
    </source>
</evidence>
<dbReference type="PROSITE" id="PS50110">
    <property type="entry name" value="RESPONSE_REGULATORY"/>
    <property type="match status" value="1"/>
</dbReference>
<feature type="modified residue" description="4-aspartylphosphate" evidence="2">
    <location>
        <position position="54"/>
    </location>
</feature>
<dbReference type="Gene3D" id="3.40.50.2300">
    <property type="match status" value="1"/>
</dbReference>
<dbReference type="SMART" id="SM00448">
    <property type="entry name" value="REC"/>
    <property type="match status" value="1"/>
</dbReference>
<dbReference type="Proteomes" id="UP000582837">
    <property type="component" value="Unassembled WGS sequence"/>
</dbReference>
<protein>
    <submittedName>
        <fullName evidence="4">CheY-like chemotaxis protein</fullName>
    </submittedName>
</protein>
<reference evidence="4 5" key="1">
    <citation type="submission" date="2020-08" db="EMBL/GenBank/DDBJ databases">
        <title>Genomic Encyclopedia of Type Strains, Phase IV (KMG-IV): sequencing the most valuable type-strain genomes for metagenomic binning, comparative biology and taxonomic classification.</title>
        <authorList>
            <person name="Goeker M."/>
        </authorList>
    </citation>
    <scope>NUCLEOTIDE SEQUENCE [LARGE SCALE GENOMIC DNA]</scope>
    <source>
        <strain evidence="4 5">DSM 29007</strain>
    </source>
</reference>
<organism evidence="4 5">
    <name type="scientific">Longimicrobium terrae</name>
    <dbReference type="NCBI Taxonomy" id="1639882"/>
    <lineage>
        <taxon>Bacteria</taxon>
        <taxon>Pseudomonadati</taxon>
        <taxon>Gemmatimonadota</taxon>
        <taxon>Longimicrobiia</taxon>
        <taxon>Longimicrobiales</taxon>
        <taxon>Longimicrobiaceae</taxon>
        <taxon>Longimicrobium</taxon>
    </lineage>
</organism>
<evidence type="ECO:0000313" key="4">
    <source>
        <dbReference type="EMBL" id="MBB6072432.1"/>
    </source>
</evidence>
<dbReference type="InterPro" id="IPR001789">
    <property type="entry name" value="Sig_transdc_resp-reg_receiver"/>
</dbReference>
<accession>A0A841H399</accession>
<dbReference type="InterPro" id="IPR011006">
    <property type="entry name" value="CheY-like_superfamily"/>
</dbReference>
<dbReference type="EMBL" id="JACHIA010000015">
    <property type="protein sequence ID" value="MBB6072432.1"/>
    <property type="molecule type" value="Genomic_DNA"/>
</dbReference>
<sequence length="140" mass="15132">MTPVTVLIVDDDADHHAVCGVFLEHAGYRVLHASDGAEGIRMARAERPDVVLMDVRMPKMDGVTARRLLAGDPATARIPVAAVTADVMVWPRERALAEGFDAHMDKPCSLLGMGRLIRRLLERGGQSDIAPPLEMAVLVA</sequence>
<gene>
    <name evidence="4" type="ORF">HNQ61_004094</name>
</gene>
<keyword evidence="1 2" id="KW-0597">Phosphoprotein</keyword>
<dbReference type="RefSeq" id="WP_183685762.1">
    <property type="nucleotide sequence ID" value="NZ_JABDTL010000002.1"/>
</dbReference>
<dbReference type="PANTHER" id="PTHR44591:SF23">
    <property type="entry name" value="CHEY SUBFAMILY"/>
    <property type="match status" value="1"/>
</dbReference>
<dbReference type="SUPFAM" id="SSF52172">
    <property type="entry name" value="CheY-like"/>
    <property type="match status" value="1"/>
</dbReference>
<dbReference type="InterPro" id="IPR050595">
    <property type="entry name" value="Bact_response_regulator"/>
</dbReference>
<dbReference type="GO" id="GO:0000160">
    <property type="term" value="P:phosphorelay signal transduction system"/>
    <property type="evidence" value="ECO:0007669"/>
    <property type="project" value="InterPro"/>
</dbReference>
<evidence type="ECO:0000259" key="3">
    <source>
        <dbReference type="PROSITE" id="PS50110"/>
    </source>
</evidence>
<evidence type="ECO:0000256" key="1">
    <source>
        <dbReference type="ARBA" id="ARBA00022553"/>
    </source>
</evidence>
<name>A0A841H399_9BACT</name>
<dbReference type="AlphaFoldDB" id="A0A841H399"/>
<dbReference type="Pfam" id="PF00072">
    <property type="entry name" value="Response_reg"/>
    <property type="match status" value="1"/>
</dbReference>
<proteinExistence type="predicted"/>